<evidence type="ECO:0000313" key="1">
    <source>
        <dbReference type="EMBL" id="KAI5678142.1"/>
    </source>
</evidence>
<proteinExistence type="predicted"/>
<sequence>MWVVPAQKIYNVIAKIKRNMIVQLGYTVFYRNCDDNNIPSDIVVAYTTSIQMMRTYNMPLLEVVGMTSTGKNFTVATTFMRNEQTTTYRWVLQQIKHLYFSSAMSTKSNYYKQGKRFNACDRRGG</sequence>
<evidence type="ECO:0000313" key="2">
    <source>
        <dbReference type="Proteomes" id="UP001060085"/>
    </source>
</evidence>
<gene>
    <name evidence="1" type="ORF">M9H77_09092</name>
</gene>
<protein>
    <submittedName>
        <fullName evidence="1">Uncharacterized protein</fullName>
    </submittedName>
</protein>
<keyword evidence="2" id="KW-1185">Reference proteome</keyword>
<dbReference type="Proteomes" id="UP001060085">
    <property type="component" value="Linkage Group LG02"/>
</dbReference>
<comment type="caution">
    <text evidence="1">The sequence shown here is derived from an EMBL/GenBank/DDBJ whole genome shotgun (WGS) entry which is preliminary data.</text>
</comment>
<name>A0ACC0BZK7_CATRO</name>
<organism evidence="1 2">
    <name type="scientific">Catharanthus roseus</name>
    <name type="common">Madagascar periwinkle</name>
    <name type="synonym">Vinca rosea</name>
    <dbReference type="NCBI Taxonomy" id="4058"/>
    <lineage>
        <taxon>Eukaryota</taxon>
        <taxon>Viridiplantae</taxon>
        <taxon>Streptophyta</taxon>
        <taxon>Embryophyta</taxon>
        <taxon>Tracheophyta</taxon>
        <taxon>Spermatophyta</taxon>
        <taxon>Magnoliopsida</taxon>
        <taxon>eudicotyledons</taxon>
        <taxon>Gunneridae</taxon>
        <taxon>Pentapetalae</taxon>
        <taxon>asterids</taxon>
        <taxon>lamiids</taxon>
        <taxon>Gentianales</taxon>
        <taxon>Apocynaceae</taxon>
        <taxon>Rauvolfioideae</taxon>
        <taxon>Vinceae</taxon>
        <taxon>Catharanthinae</taxon>
        <taxon>Catharanthus</taxon>
    </lineage>
</organism>
<accession>A0ACC0BZK7</accession>
<dbReference type="EMBL" id="CM044702">
    <property type="protein sequence ID" value="KAI5678142.1"/>
    <property type="molecule type" value="Genomic_DNA"/>
</dbReference>
<reference evidence="2" key="1">
    <citation type="journal article" date="2023" name="Nat. Plants">
        <title>Single-cell RNA sequencing provides a high-resolution roadmap for understanding the multicellular compartmentation of specialized metabolism.</title>
        <authorList>
            <person name="Sun S."/>
            <person name="Shen X."/>
            <person name="Li Y."/>
            <person name="Li Y."/>
            <person name="Wang S."/>
            <person name="Li R."/>
            <person name="Zhang H."/>
            <person name="Shen G."/>
            <person name="Guo B."/>
            <person name="Wei J."/>
            <person name="Xu J."/>
            <person name="St-Pierre B."/>
            <person name="Chen S."/>
            <person name="Sun C."/>
        </authorList>
    </citation>
    <scope>NUCLEOTIDE SEQUENCE [LARGE SCALE GENOMIC DNA]</scope>
</reference>